<keyword evidence="2" id="KW-0067">ATP-binding</keyword>
<dbReference type="GO" id="GO:0004016">
    <property type="term" value="F:adenylate cyclase activity"/>
    <property type="evidence" value="ECO:0007669"/>
    <property type="project" value="TreeGrafter"/>
</dbReference>
<dbReference type="PROSITE" id="PS50043">
    <property type="entry name" value="HTH_LUXR_2"/>
    <property type="match status" value="1"/>
</dbReference>
<dbReference type="Pfam" id="PF00196">
    <property type="entry name" value="GerE"/>
    <property type="match status" value="1"/>
</dbReference>
<dbReference type="InterPro" id="IPR027417">
    <property type="entry name" value="P-loop_NTPase"/>
</dbReference>
<dbReference type="RefSeq" id="WP_179271787.1">
    <property type="nucleotide sequence ID" value="NZ_FZOR01000040.1"/>
</dbReference>
<dbReference type="GO" id="GO:0005737">
    <property type="term" value="C:cytoplasm"/>
    <property type="evidence" value="ECO:0007669"/>
    <property type="project" value="TreeGrafter"/>
</dbReference>
<keyword evidence="5" id="KW-1185">Reference proteome</keyword>
<dbReference type="PRINTS" id="PR00038">
    <property type="entry name" value="HTHLUXR"/>
</dbReference>
<dbReference type="EMBL" id="FZOR01000040">
    <property type="protein sequence ID" value="SNT53770.1"/>
    <property type="molecule type" value="Genomic_DNA"/>
</dbReference>
<evidence type="ECO:0000313" key="4">
    <source>
        <dbReference type="EMBL" id="SNT53770.1"/>
    </source>
</evidence>
<proteinExistence type="predicted"/>
<dbReference type="SUPFAM" id="SSF52540">
    <property type="entry name" value="P-loop containing nucleoside triphosphate hydrolases"/>
    <property type="match status" value="1"/>
</dbReference>
<dbReference type="Gene3D" id="1.10.10.10">
    <property type="entry name" value="Winged helix-like DNA-binding domain superfamily/Winged helix DNA-binding domain"/>
    <property type="match status" value="1"/>
</dbReference>
<dbReference type="GO" id="GO:0005524">
    <property type="term" value="F:ATP binding"/>
    <property type="evidence" value="ECO:0007669"/>
    <property type="project" value="UniProtKB-KW"/>
</dbReference>
<sequence length="983" mass="106077">MSFAGRWEESADTVRPAETRRALAALDAGKGRIIELSGDPGSGKTRLLGEMMKEARRRGIPVTHIRCTEFERQLPYYCLAQLLGTQPFREATAALPADDRALIEQMIARARLPCPADKPGTTWEFHRAAAALWALLCSPAATKPLIIFEDFHWADLASAELIDHLVRHPGADQPLLVITHRPRQTPPRLLSTFAHAGELGTITRIELSPLSLEQSAELLGLLPDDPRLAALHRESEGIPLYLIVLAHAVLGGEPDDGLGAVAADGPRCLPPKIAGLLRGELAALGERDFLIAAAAAVLDGHSDIKSLMTLTGFDATVVKEAVTSLLARDLLRAVPGKANFAFRHPVLRRVAYSLSDSAWLLGAHHTTLRTLMERGVPPSELAPFVERSLGPASAEHANILASAAEEALRTAPDLAARWLKIAVAELPAEERSSETGIRLLLLQTKALGLSGRLDESRGLLHQAIQQVEAGDSALPSAIAFAAIVECLLGNFTEARAVLSRTVSELLAADNPPPETADLLIEHGLISAFDGHPPSCDQVRMAISIARRHHDRLSEAGAVILNGLCDTFNGLPNASGEIERAALLIDELSDSDLVRHPEYLGLLGWAESMVGRYSRAERHFSRGVDIARNHGQRFLLPVLLLGLGNVHRHSRSLKEAARLARKARELAEEMRLNHVRGLALALEAFTTAWTGEPDEAGEAVRLAEQAVTVLSEQRFYWEIAGAVVLSNVCHLTGDPRRAYSVLLEAGGGPDLPAIPPFLRPQCYTMIITSGVEAGEQARDWAERAERAATSKLPVPEAYANLARGLERTAAGDPASAAAHAQRAADRFASAGMSHAKACALTVVARNLIELGDPERALPPLSLARELARRCDGWRVMREVETLERAAGSAVTAGPADAPLPAVDLSVLTNREREIAAITGSGLRTKEIAEELSLSPRTVEVHLNRVYRKLNISSRSMLIKIMHRADRGRRYPHATDGGRGSGAVR</sequence>
<dbReference type="SUPFAM" id="SSF48452">
    <property type="entry name" value="TPR-like"/>
    <property type="match status" value="1"/>
</dbReference>
<dbReference type="AlphaFoldDB" id="A0A239NG72"/>
<dbReference type="SUPFAM" id="SSF46894">
    <property type="entry name" value="C-terminal effector domain of the bipartite response regulators"/>
    <property type="match status" value="1"/>
</dbReference>
<evidence type="ECO:0000259" key="3">
    <source>
        <dbReference type="PROSITE" id="PS50043"/>
    </source>
</evidence>
<dbReference type="CDD" id="cd06170">
    <property type="entry name" value="LuxR_C_like"/>
    <property type="match status" value="1"/>
</dbReference>
<dbReference type="InterPro" id="IPR036388">
    <property type="entry name" value="WH-like_DNA-bd_sf"/>
</dbReference>
<evidence type="ECO:0000256" key="1">
    <source>
        <dbReference type="ARBA" id="ARBA00022741"/>
    </source>
</evidence>
<dbReference type="PANTHER" id="PTHR16305:SF35">
    <property type="entry name" value="TRANSCRIPTIONAL ACTIVATOR DOMAIN"/>
    <property type="match status" value="1"/>
</dbReference>
<dbReference type="GO" id="GO:0006355">
    <property type="term" value="P:regulation of DNA-templated transcription"/>
    <property type="evidence" value="ECO:0007669"/>
    <property type="project" value="InterPro"/>
</dbReference>
<dbReference type="Proteomes" id="UP000198318">
    <property type="component" value="Unassembled WGS sequence"/>
</dbReference>
<accession>A0A239NG72</accession>
<feature type="domain" description="HTH luxR-type" evidence="3">
    <location>
        <begin position="899"/>
        <end position="964"/>
    </location>
</feature>
<dbReference type="Pfam" id="PF13191">
    <property type="entry name" value="AAA_16"/>
    <property type="match status" value="1"/>
</dbReference>
<dbReference type="Gene3D" id="1.25.40.10">
    <property type="entry name" value="Tetratricopeptide repeat domain"/>
    <property type="match status" value="2"/>
</dbReference>
<dbReference type="InterPro" id="IPR000792">
    <property type="entry name" value="Tscrpt_reg_LuxR_C"/>
</dbReference>
<organism evidence="4 5">
    <name type="scientific">Actinomadura meyerae</name>
    <dbReference type="NCBI Taxonomy" id="240840"/>
    <lineage>
        <taxon>Bacteria</taxon>
        <taxon>Bacillati</taxon>
        <taxon>Actinomycetota</taxon>
        <taxon>Actinomycetes</taxon>
        <taxon>Streptosporangiales</taxon>
        <taxon>Thermomonosporaceae</taxon>
        <taxon>Actinomadura</taxon>
    </lineage>
</organism>
<dbReference type="PANTHER" id="PTHR16305">
    <property type="entry name" value="TESTICULAR SOLUBLE ADENYLYL CYCLASE"/>
    <property type="match status" value="1"/>
</dbReference>
<protein>
    <submittedName>
        <fullName evidence="4">Predicted ATPase</fullName>
    </submittedName>
</protein>
<gene>
    <name evidence="4" type="ORF">SAMN05443665_104074</name>
</gene>
<evidence type="ECO:0000313" key="5">
    <source>
        <dbReference type="Proteomes" id="UP000198318"/>
    </source>
</evidence>
<dbReference type="InterPro" id="IPR016032">
    <property type="entry name" value="Sig_transdc_resp-reg_C-effctor"/>
</dbReference>
<keyword evidence="1" id="KW-0547">Nucleotide-binding</keyword>
<dbReference type="SMART" id="SM00028">
    <property type="entry name" value="TPR"/>
    <property type="match status" value="2"/>
</dbReference>
<evidence type="ECO:0000256" key="2">
    <source>
        <dbReference type="ARBA" id="ARBA00022840"/>
    </source>
</evidence>
<dbReference type="PROSITE" id="PS00622">
    <property type="entry name" value="HTH_LUXR_1"/>
    <property type="match status" value="1"/>
</dbReference>
<dbReference type="InterPro" id="IPR019734">
    <property type="entry name" value="TPR_rpt"/>
</dbReference>
<dbReference type="InterPro" id="IPR041664">
    <property type="entry name" value="AAA_16"/>
</dbReference>
<dbReference type="InterPro" id="IPR011990">
    <property type="entry name" value="TPR-like_helical_dom_sf"/>
</dbReference>
<dbReference type="GO" id="GO:0003677">
    <property type="term" value="F:DNA binding"/>
    <property type="evidence" value="ECO:0007669"/>
    <property type="project" value="InterPro"/>
</dbReference>
<reference evidence="4 5" key="1">
    <citation type="submission" date="2017-06" db="EMBL/GenBank/DDBJ databases">
        <authorList>
            <person name="Kim H.J."/>
            <person name="Triplett B.A."/>
        </authorList>
    </citation>
    <scope>NUCLEOTIDE SEQUENCE [LARGE SCALE GENOMIC DNA]</scope>
    <source>
        <strain evidence="4 5">DSM 44715</strain>
    </source>
</reference>
<name>A0A239NG72_9ACTN</name>
<dbReference type="SMART" id="SM00421">
    <property type="entry name" value="HTH_LUXR"/>
    <property type="match status" value="1"/>
</dbReference>